<comment type="subcellular location">
    <subcellularLocation>
        <location evidence="1">Membrane</location>
        <topology evidence="1">Multi-pass membrane protein</topology>
    </subcellularLocation>
</comment>
<evidence type="ECO:0000256" key="3">
    <source>
        <dbReference type="ARBA" id="ARBA00022516"/>
    </source>
</evidence>
<evidence type="ECO:0000256" key="12">
    <source>
        <dbReference type="RuleBase" id="RU361115"/>
    </source>
</evidence>
<name>A0A0C9TEZ5_PAXIN</name>
<comment type="catalytic activity">
    <reaction evidence="11">
        <text>a very-long-chain acyl-CoA + malonyl-CoA + H(+) = a very-long-chain 3-oxoacyl-CoA + CO2 + CoA</text>
        <dbReference type="Rhea" id="RHEA:32727"/>
        <dbReference type="ChEBI" id="CHEBI:15378"/>
        <dbReference type="ChEBI" id="CHEBI:16526"/>
        <dbReference type="ChEBI" id="CHEBI:57287"/>
        <dbReference type="ChEBI" id="CHEBI:57384"/>
        <dbReference type="ChEBI" id="CHEBI:90725"/>
        <dbReference type="ChEBI" id="CHEBI:90736"/>
        <dbReference type="EC" id="2.3.1.199"/>
    </reaction>
</comment>
<reference evidence="13 14" key="1">
    <citation type="submission" date="2014-06" db="EMBL/GenBank/DDBJ databases">
        <authorList>
            <consortium name="DOE Joint Genome Institute"/>
            <person name="Kuo A."/>
            <person name="Kohler A."/>
            <person name="Nagy L.G."/>
            <person name="Floudas D."/>
            <person name="Copeland A."/>
            <person name="Barry K.W."/>
            <person name="Cichocki N."/>
            <person name="Veneault-Fourrey C."/>
            <person name="LaButti K."/>
            <person name="Lindquist E.A."/>
            <person name="Lipzen A."/>
            <person name="Lundell T."/>
            <person name="Morin E."/>
            <person name="Murat C."/>
            <person name="Sun H."/>
            <person name="Tunlid A."/>
            <person name="Henrissat B."/>
            <person name="Grigoriev I.V."/>
            <person name="Hibbett D.S."/>
            <person name="Martin F."/>
            <person name="Nordberg H.P."/>
            <person name="Cantor M.N."/>
            <person name="Hua S.X."/>
        </authorList>
    </citation>
    <scope>NUCLEOTIDE SEQUENCE [LARGE SCALE GENOMIC DNA]</scope>
    <source>
        <strain evidence="13 14">ATCC 200175</strain>
    </source>
</reference>
<evidence type="ECO:0000256" key="7">
    <source>
        <dbReference type="ARBA" id="ARBA00022989"/>
    </source>
</evidence>
<comment type="catalytic activity">
    <reaction evidence="12">
        <text>an acyl-CoA + malonyl-CoA + H(+) = a 3-oxoacyl-CoA + CO2 + CoA</text>
        <dbReference type="Rhea" id="RHEA:50252"/>
        <dbReference type="ChEBI" id="CHEBI:15378"/>
        <dbReference type="ChEBI" id="CHEBI:16526"/>
        <dbReference type="ChEBI" id="CHEBI:57287"/>
        <dbReference type="ChEBI" id="CHEBI:57384"/>
        <dbReference type="ChEBI" id="CHEBI:58342"/>
        <dbReference type="ChEBI" id="CHEBI:90726"/>
    </reaction>
    <physiologicalReaction direction="left-to-right" evidence="12">
        <dbReference type="Rhea" id="RHEA:50253"/>
    </physiologicalReaction>
</comment>
<proteinExistence type="inferred from homology"/>
<evidence type="ECO:0000256" key="6">
    <source>
        <dbReference type="ARBA" id="ARBA00022832"/>
    </source>
</evidence>
<dbReference type="EC" id="2.3.1.-" evidence="12"/>
<dbReference type="InterPro" id="IPR002076">
    <property type="entry name" value="ELO_fam"/>
</dbReference>
<keyword evidence="4 12" id="KW-0808">Transferase</keyword>
<feature type="transmembrane region" description="Helical" evidence="12">
    <location>
        <begin position="51"/>
        <end position="73"/>
    </location>
</feature>
<dbReference type="GO" id="GO:0009922">
    <property type="term" value="F:fatty acid elongase activity"/>
    <property type="evidence" value="ECO:0007669"/>
    <property type="project" value="UniProtKB-EC"/>
</dbReference>
<evidence type="ECO:0000256" key="8">
    <source>
        <dbReference type="ARBA" id="ARBA00023098"/>
    </source>
</evidence>
<evidence type="ECO:0000313" key="14">
    <source>
        <dbReference type="Proteomes" id="UP000053647"/>
    </source>
</evidence>
<dbReference type="GO" id="GO:0042761">
    <property type="term" value="P:very long-chain fatty acid biosynthetic process"/>
    <property type="evidence" value="ECO:0007669"/>
    <property type="project" value="TreeGrafter"/>
</dbReference>
<keyword evidence="6 12" id="KW-0276">Fatty acid metabolism</keyword>
<keyword evidence="7 12" id="KW-1133">Transmembrane helix</keyword>
<evidence type="ECO:0000256" key="10">
    <source>
        <dbReference type="ARBA" id="ARBA00023160"/>
    </source>
</evidence>
<feature type="non-terminal residue" evidence="13">
    <location>
        <position position="1"/>
    </location>
</feature>
<dbReference type="AlphaFoldDB" id="A0A0C9TEZ5"/>
<evidence type="ECO:0000256" key="5">
    <source>
        <dbReference type="ARBA" id="ARBA00022692"/>
    </source>
</evidence>
<dbReference type="GO" id="GO:0005789">
    <property type="term" value="C:endoplasmic reticulum membrane"/>
    <property type="evidence" value="ECO:0007669"/>
    <property type="project" value="TreeGrafter"/>
</dbReference>
<evidence type="ECO:0000256" key="2">
    <source>
        <dbReference type="ARBA" id="ARBA00007263"/>
    </source>
</evidence>
<protein>
    <recommendedName>
        <fullName evidence="12">Elongation of fatty acids protein</fullName>
        <ecNumber evidence="12">2.3.1.-</ecNumber>
    </recommendedName>
</protein>
<organism evidence="13 14">
    <name type="scientific">Paxillus involutus ATCC 200175</name>
    <dbReference type="NCBI Taxonomy" id="664439"/>
    <lineage>
        <taxon>Eukaryota</taxon>
        <taxon>Fungi</taxon>
        <taxon>Dikarya</taxon>
        <taxon>Basidiomycota</taxon>
        <taxon>Agaricomycotina</taxon>
        <taxon>Agaricomycetes</taxon>
        <taxon>Agaricomycetidae</taxon>
        <taxon>Boletales</taxon>
        <taxon>Paxilineae</taxon>
        <taxon>Paxillaceae</taxon>
        <taxon>Paxillus</taxon>
    </lineage>
</organism>
<comment type="caution">
    <text evidence="12">Lacks conserved residue(s) required for the propagation of feature annotation.</text>
</comment>
<dbReference type="EMBL" id="KN820689">
    <property type="protein sequence ID" value="KIJ05831.1"/>
    <property type="molecule type" value="Genomic_DNA"/>
</dbReference>
<keyword evidence="14" id="KW-1185">Reference proteome</keyword>
<evidence type="ECO:0000256" key="4">
    <source>
        <dbReference type="ARBA" id="ARBA00022679"/>
    </source>
</evidence>
<keyword evidence="3 12" id="KW-0444">Lipid biosynthesis</keyword>
<dbReference type="HOGENOM" id="CLU_1806807_0_0_1"/>
<evidence type="ECO:0000256" key="11">
    <source>
        <dbReference type="ARBA" id="ARBA00047375"/>
    </source>
</evidence>
<dbReference type="Pfam" id="PF01151">
    <property type="entry name" value="ELO"/>
    <property type="match status" value="1"/>
</dbReference>
<dbReference type="GO" id="GO:0034625">
    <property type="term" value="P:fatty acid elongation, monounsaturated fatty acid"/>
    <property type="evidence" value="ECO:0007669"/>
    <property type="project" value="TreeGrafter"/>
</dbReference>
<keyword evidence="10 12" id="KW-0275">Fatty acid biosynthesis</keyword>
<accession>A0A0C9TEZ5</accession>
<evidence type="ECO:0000256" key="9">
    <source>
        <dbReference type="ARBA" id="ARBA00023136"/>
    </source>
</evidence>
<dbReference type="GO" id="GO:0030148">
    <property type="term" value="P:sphingolipid biosynthetic process"/>
    <property type="evidence" value="ECO:0007669"/>
    <property type="project" value="TreeGrafter"/>
</dbReference>
<comment type="similarity">
    <text evidence="2 12">Belongs to the ELO family.</text>
</comment>
<keyword evidence="8 12" id="KW-0443">Lipid metabolism</keyword>
<evidence type="ECO:0000313" key="13">
    <source>
        <dbReference type="EMBL" id="KIJ05831.1"/>
    </source>
</evidence>
<reference evidence="14" key="2">
    <citation type="submission" date="2015-01" db="EMBL/GenBank/DDBJ databases">
        <title>Evolutionary Origins and Diversification of the Mycorrhizal Mutualists.</title>
        <authorList>
            <consortium name="DOE Joint Genome Institute"/>
            <consortium name="Mycorrhizal Genomics Consortium"/>
            <person name="Kohler A."/>
            <person name="Kuo A."/>
            <person name="Nagy L.G."/>
            <person name="Floudas D."/>
            <person name="Copeland A."/>
            <person name="Barry K.W."/>
            <person name="Cichocki N."/>
            <person name="Veneault-Fourrey C."/>
            <person name="LaButti K."/>
            <person name="Lindquist E.A."/>
            <person name="Lipzen A."/>
            <person name="Lundell T."/>
            <person name="Morin E."/>
            <person name="Murat C."/>
            <person name="Riley R."/>
            <person name="Ohm R."/>
            <person name="Sun H."/>
            <person name="Tunlid A."/>
            <person name="Henrissat B."/>
            <person name="Grigoriev I.V."/>
            <person name="Hibbett D.S."/>
            <person name="Martin F."/>
        </authorList>
    </citation>
    <scope>NUCLEOTIDE SEQUENCE [LARGE SCALE GENOMIC DNA]</scope>
    <source>
        <strain evidence="14">ATCC 200175</strain>
    </source>
</reference>
<dbReference type="Proteomes" id="UP000053647">
    <property type="component" value="Unassembled WGS sequence"/>
</dbReference>
<dbReference type="PANTHER" id="PTHR11157">
    <property type="entry name" value="FATTY ACID ACYL TRANSFERASE-RELATED"/>
    <property type="match status" value="1"/>
</dbReference>
<keyword evidence="9 12" id="KW-0472">Membrane</keyword>
<keyword evidence="5 12" id="KW-0812">Transmembrane</keyword>
<dbReference type="OrthoDB" id="434092at2759"/>
<dbReference type="PANTHER" id="PTHR11157:SF134">
    <property type="entry name" value="ELONGATION OF FATTY ACIDS PROTEIN 1-RELATED"/>
    <property type="match status" value="1"/>
</dbReference>
<dbReference type="GO" id="GO:0019367">
    <property type="term" value="P:fatty acid elongation, saturated fatty acid"/>
    <property type="evidence" value="ECO:0007669"/>
    <property type="project" value="TreeGrafter"/>
</dbReference>
<dbReference type="GO" id="GO:0034626">
    <property type="term" value="P:fatty acid elongation, polyunsaturated fatty acid"/>
    <property type="evidence" value="ECO:0007669"/>
    <property type="project" value="TreeGrafter"/>
</dbReference>
<sequence>YIPGESPLSTWPVVVSMTVTYLAIVLGTREIMKDRAPLALKLTTPFRAHNLILSAGSLILMALIGEEVFLNWMKIGTYGSLCVPEAYTNRLELYMMLNYYFKYYEFIDTIFLALKKKPLSFLHVYHHSATAILAFVQLNGRATAASAT</sequence>
<dbReference type="PROSITE" id="PS01188">
    <property type="entry name" value="ELO"/>
    <property type="match status" value="1"/>
</dbReference>
<feature type="transmembrane region" description="Helical" evidence="12">
    <location>
        <begin position="12"/>
        <end position="31"/>
    </location>
</feature>
<evidence type="ECO:0000256" key="1">
    <source>
        <dbReference type="ARBA" id="ARBA00004141"/>
    </source>
</evidence>
<gene>
    <name evidence="13" type="ORF">PAXINDRAFT_92899</name>
</gene>
<dbReference type="InterPro" id="IPR030457">
    <property type="entry name" value="ELO_CS"/>
</dbReference>